<proteinExistence type="predicted"/>
<dbReference type="Proteomes" id="UP000288805">
    <property type="component" value="Unassembled WGS sequence"/>
</dbReference>
<dbReference type="AlphaFoldDB" id="A0A438IJT5"/>
<comment type="caution">
    <text evidence="1">The sequence shown here is derived from an EMBL/GenBank/DDBJ whole genome shotgun (WGS) entry which is preliminary data.</text>
</comment>
<protein>
    <submittedName>
        <fullName evidence="1">Uncharacterized protein</fullName>
    </submittedName>
</protein>
<gene>
    <name evidence="1" type="ORF">CK203_032318</name>
</gene>
<organism evidence="1 2">
    <name type="scientific">Vitis vinifera</name>
    <name type="common">Grape</name>
    <dbReference type="NCBI Taxonomy" id="29760"/>
    <lineage>
        <taxon>Eukaryota</taxon>
        <taxon>Viridiplantae</taxon>
        <taxon>Streptophyta</taxon>
        <taxon>Embryophyta</taxon>
        <taxon>Tracheophyta</taxon>
        <taxon>Spermatophyta</taxon>
        <taxon>Magnoliopsida</taxon>
        <taxon>eudicotyledons</taxon>
        <taxon>Gunneridae</taxon>
        <taxon>Pentapetalae</taxon>
        <taxon>rosids</taxon>
        <taxon>Vitales</taxon>
        <taxon>Vitaceae</taxon>
        <taxon>Viteae</taxon>
        <taxon>Vitis</taxon>
    </lineage>
</organism>
<accession>A0A438IJT5</accession>
<evidence type="ECO:0000313" key="1">
    <source>
        <dbReference type="EMBL" id="RVW96960.1"/>
    </source>
</evidence>
<name>A0A438IJT5_VITVI</name>
<evidence type="ECO:0000313" key="2">
    <source>
        <dbReference type="Proteomes" id="UP000288805"/>
    </source>
</evidence>
<sequence>MGRVENAEELSQEFFYKVGALPSIYLSLPLVKLRLEQIQRDFLWGVGGTLERKPNLSLAENMGKRKEGTAPTSFFQGGVGEEDWNLLLRGGCQAPCFSRQLNDWEVETMEHFLLKLQERRVCRDRDDKVLWTKSRVLWHLLFSLFGVS</sequence>
<dbReference type="EMBL" id="QGNW01000104">
    <property type="protein sequence ID" value="RVW96960.1"/>
    <property type="molecule type" value="Genomic_DNA"/>
</dbReference>
<reference evidence="1 2" key="1">
    <citation type="journal article" date="2018" name="PLoS Genet.">
        <title>Population sequencing reveals clonal diversity and ancestral inbreeding in the grapevine cultivar Chardonnay.</title>
        <authorList>
            <person name="Roach M.J."/>
            <person name="Johnson D.L."/>
            <person name="Bohlmann J."/>
            <person name="van Vuuren H.J."/>
            <person name="Jones S.J."/>
            <person name="Pretorius I.S."/>
            <person name="Schmidt S.A."/>
            <person name="Borneman A.R."/>
        </authorList>
    </citation>
    <scope>NUCLEOTIDE SEQUENCE [LARGE SCALE GENOMIC DNA]</scope>
    <source>
        <strain evidence="2">cv. Chardonnay</strain>
        <tissue evidence="1">Leaf</tissue>
    </source>
</reference>